<evidence type="ECO:0000313" key="2">
    <source>
        <dbReference type="EMBL" id="EQB55400.1"/>
    </source>
</evidence>
<dbReference type="PANTHER" id="PTHR24148:SF64">
    <property type="entry name" value="HETEROKARYON INCOMPATIBILITY DOMAIN-CONTAINING PROTEIN"/>
    <property type="match status" value="1"/>
</dbReference>
<comment type="caution">
    <text evidence="2">The sequence shown here is derived from an EMBL/GenBank/DDBJ whole genome shotgun (WGS) entry which is preliminary data.</text>
</comment>
<dbReference type="AlphaFoldDB" id="T0M3M7"/>
<accession>T0M3M7</accession>
<dbReference type="EMBL" id="AMYD01000944">
    <property type="protein sequence ID" value="EQB55400.1"/>
    <property type="molecule type" value="Genomic_DNA"/>
</dbReference>
<dbReference type="Proteomes" id="UP000015530">
    <property type="component" value="Unassembled WGS sequence"/>
</dbReference>
<dbReference type="OrthoDB" id="4808755at2759"/>
<dbReference type="STRING" id="1237896.T0M3M7"/>
<protein>
    <submittedName>
        <fullName evidence="2">Heterokaryon incompatibility protein</fullName>
    </submittedName>
</protein>
<name>T0M3M7_COLGC</name>
<dbReference type="PANTHER" id="PTHR24148">
    <property type="entry name" value="ANKYRIN REPEAT DOMAIN-CONTAINING PROTEIN 39 HOMOLOG-RELATED"/>
    <property type="match status" value="1"/>
</dbReference>
<feature type="domain" description="Heterokaryon incompatibility" evidence="1">
    <location>
        <begin position="70"/>
        <end position="232"/>
    </location>
</feature>
<dbReference type="HOGENOM" id="CLU_004184_6_0_1"/>
<organism evidence="2 3">
    <name type="scientific">Colletotrichum gloeosporioides (strain Cg-14)</name>
    <name type="common">Anthracnose fungus</name>
    <name type="synonym">Glomerella cingulata</name>
    <dbReference type="NCBI Taxonomy" id="1237896"/>
    <lineage>
        <taxon>Eukaryota</taxon>
        <taxon>Fungi</taxon>
        <taxon>Dikarya</taxon>
        <taxon>Ascomycota</taxon>
        <taxon>Pezizomycotina</taxon>
        <taxon>Sordariomycetes</taxon>
        <taxon>Hypocreomycetidae</taxon>
        <taxon>Glomerellales</taxon>
        <taxon>Glomerellaceae</taxon>
        <taxon>Colletotrichum</taxon>
        <taxon>Colletotrichum gloeosporioides species complex</taxon>
    </lineage>
</organism>
<reference evidence="3" key="1">
    <citation type="journal article" date="2013" name="Mol. Plant Microbe Interact.">
        <title>Global aspects of pacC regulation of pathogenicity genes in Colletotrichum gloeosporioides as revealed by transcriptome analysis.</title>
        <authorList>
            <person name="Alkan N."/>
            <person name="Meng X."/>
            <person name="Friedlander G."/>
            <person name="Reuveni E."/>
            <person name="Sukno S."/>
            <person name="Sherman A."/>
            <person name="Thon M."/>
            <person name="Fluhr R."/>
            <person name="Prusky D."/>
        </authorList>
    </citation>
    <scope>NUCLEOTIDE SEQUENCE [LARGE SCALE GENOMIC DNA]</scope>
    <source>
        <strain evidence="3">Cg-14</strain>
    </source>
</reference>
<evidence type="ECO:0000313" key="3">
    <source>
        <dbReference type="Proteomes" id="UP000015530"/>
    </source>
</evidence>
<dbReference type="Pfam" id="PF06985">
    <property type="entry name" value="HET"/>
    <property type="match status" value="1"/>
</dbReference>
<dbReference type="InterPro" id="IPR010730">
    <property type="entry name" value="HET"/>
</dbReference>
<gene>
    <name evidence="2" type="ORF">CGLO_04685</name>
</gene>
<sequence>MAQTTTSAESPPYTNFHTPENAEFYAKFEYKSLHKDYEEIRLLEINPSNSEHRDHYRMSQPVPLGVAGTYCVISYYSGKPTETESVWIDGVKMNIFANLADGMAAAICCWKNTSQDPKQPLRLGVDQICINQSDIVEKSHQVNFMREIYRRATYVYVSMPTPSNVQPALDWLSDLYNWENPRGYEAESGMLYKNMPQVDKPEKSHSYPARFWGHLYQIIGHPWWGRSWVYQEFIVAAEVFILFSEDHWIPWKRLHRLLSFFLQ</sequence>
<dbReference type="InterPro" id="IPR052895">
    <property type="entry name" value="HetReg/Transcr_Mod"/>
</dbReference>
<proteinExistence type="predicted"/>
<evidence type="ECO:0000259" key="1">
    <source>
        <dbReference type="Pfam" id="PF06985"/>
    </source>
</evidence>